<dbReference type="Pfam" id="PF00139">
    <property type="entry name" value="Lectin_legB"/>
    <property type="match status" value="1"/>
</dbReference>
<evidence type="ECO:0000256" key="2">
    <source>
        <dbReference type="ARBA" id="ARBA00022734"/>
    </source>
</evidence>
<dbReference type="PANTHER" id="PTHR32401:SF47">
    <property type="entry name" value="LEGUME LECTIN DOMAIN-CONTAINING PROTEIN"/>
    <property type="match status" value="1"/>
</dbReference>
<comment type="caution">
    <text evidence="4">The sequence shown here is derived from an EMBL/GenBank/DDBJ whole genome shotgun (WGS) entry which is preliminary data.</text>
</comment>
<sequence length="280" mass="30334">MALSISKKPLSIPLLAIIATFLIILHNLNSANATSFLFNRFDQSNQQNLIIQGDASVSSNGALQLTKVDNNGMPQLESVGRALYSEPITLYNSTTGEVASIFTSFVFLIASPFDTLPADGLTFFLASPDTTIPPNSVGGYLGLFSPSNALNNTRKELIDLKSTSEKVFAIEFDTYPNLNLGDPDYKHIGIDVNSIKSDVTHKWEFQNAETVAVTIFYCPYLKRLRVFAGYADGYNVDFNYDIDLATVLPEQVRVGFSGSTGGSSLGKSFNVENGGIASVV</sequence>
<keyword evidence="2" id="KW-0430">Lectin</keyword>
<dbReference type="Gene3D" id="2.60.120.200">
    <property type="match status" value="1"/>
</dbReference>
<gene>
    <name evidence="4" type="ORF">PIB30_001931</name>
</gene>
<proteinExistence type="inferred from homology"/>
<evidence type="ECO:0000259" key="3">
    <source>
        <dbReference type="Pfam" id="PF00139"/>
    </source>
</evidence>
<dbReference type="CDD" id="cd06899">
    <property type="entry name" value="lectin_legume_LecRK_Arcelin_ConA"/>
    <property type="match status" value="1"/>
</dbReference>
<dbReference type="InterPro" id="IPR001220">
    <property type="entry name" value="Legume_lectin_dom"/>
</dbReference>
<feature type="domain" description="Legume lectin" evidence="3">
    <location>
        <begin position="34"/>
        <end position="264"/>
    </location>
</feature>
<dbReference type="InterPro" id="IPR016363">
    <property type="entry name" value="L-lectin"/>
</dbReference>
<dbReference type="Proteomes" id="UP001341840">
    <property type="component" value="Unassembled WGS sequence"/>
</dbReference>
<reference evidence="4 5" key="1">
    <citation type="journal article" date="2023" name="Plants (Basel)">
        <title>Bridging the Gap: Combining Genomics and Transcriptomics Approaches to Understand Stylosanthes scabra, an Orphan Legume from the Brazilian Caatinga.</title>
        <authorList>
            <person name="Ferreira-Neto J.R.C."/>
            <person name="da Silva M.D."/>
            <person name="Binneck E."/>
            <person name="de Melo N.F."/>
            <person name="da Silva R.H."/>
            <person name="de Melo A.L.T.M."/>
            <person name="Pandolfi V."/>
            <person name="Bustamante F.O."/>
            <person name="Brasileiro-Vidal A.C."/>
            <person name="Benko-Iseppon A.M."/>
        </authorList>
    </citation>
    <scope>NUCLEOTIDE SEQUENCE [LARGE SCALE GENOMIC DNA]</scope>
    <source>
        <tissue evidence="4">Leaves</tissue>
    </source>
</reference>
<dbReference type="SUPFAM" id="SSF49899">
    <property type="entry name" value="Concanavalin A-like lectins/glucanases"/>
    <property type="match status" value="1"/>
</dbReference>
<dbReference type="EMBL" id="JASCZI010241659">
    <property type="protein sequence ID" value="MED6203686.1"/>
    <property type="molecule type" value="Genomic_DNA"/>
</dbReference>
<protein>
    <recommendedName>
        <fullName evidence="3">Legume lectin domain-containing protein</fullName>
    </recommendedName>
</protein>
<evidence type="ECO:0000313" key="4">
    <source>
        <dbReference type="EMBL" id="MED6203686.1"/>
    </source>
</evidence>
<name>A0ABU6Y1B5_9FABA</name>
<evidence type="ECO:0000313" key="5">
    <source>
        <dbReference type="Proteomes" id="UP001341840"/>
    </source>
</evidence>
<dbReference type="PIRSF" id="PIRSF002690">
    <property type="entry name" value="L-type_lectin_plant"/>
    <property type="match status" value="1"/>
</dbReference>
<comment type="similarity">
    <text evidence="1">Belongs to the leguminous lectin family.</text>
</comment>
<dbReference type="InterPro" id="IPR050258">
    <property type="entry name" value="Leguminous_Lectin"/>
</dbReference>
<dbReference type="PANTHER" id="PTHR32401">
    <property type="entry name" value="CONCANAVALIN A-LIKE LECTIN FAMILY PROTEIN"/>
    <property type="match status" value="1"/>
</dbReference>
<keyword evidence="5" id="KW-1185">Reference proteome</keyword>
<dbReference type="InterPro" id="IPR013320">
    <property type="entry name" value="ConA-like_dom_sf"/>
</dbReference>
<organism evidence="4 5">
    <name type="scientific">Stylosanthes scabra</name>
    <dbReference type="NCBI Taxonomy" id="79078"/>
    <lineage>
        <taxon>Eukaryota</taxon>
        <taxon>Viridiplantae</taxon>
        <taxon>Streptophyta</taxon>
        <taxon>Embryophyta</taxon>
        <taxon>Tracheophyta</taxon>
        <taxon>Spermatophyta</taxon>
        <taxon>Magnoliopsida</taxon>
        <taxon>eudicotyledons</taxon>
        <taxon>Gunneridae</taxon>
        <taxon>Pentapetalae</taxon>
        <taxon>rosids</taxon>
        <taxon>fabids</taxon>
        <taxon>Fabales</taxon>
        <taxon>Fabaceae</taxon>
        <taxon>Papilionoideae</taxon>
        <taxon>50 kb inversion clade</taxon>
        <taxon>dalbergioids sensu lato</taxon>
        <taxon>Dalbergieae</taxon>
        <taxon>Pterocarpus clade</taxon>
        <taxon>Stylosanthes</taxon>
    </lineage>
</organism>
<evidence type="ECO:0000256" key="1">
    <source>
        <dbReference type="ARBA" id="ARBA00007606"/>
    </source>
</evidence>
<accession>A0ABU6Y1B5</accession>